<dbReference type="Pfam" id="PF01035">
    <property type="entry name" value="DNA_binding_1"/>
    <property type="match status" value="1"/>
</dbReference>
<dbReference type="GO" id="GO:0003908">
    <property type="term" value="F:methylated-DNA-[protein]-cysteine S-methyltransferase activity"/>
    <property type="evidence" value="ECO:0007669"/>
    <property type="project" value="UniProtKB-UniRule"/>
</dbReference>
<dbReference type="HAMAP" id="MF_00772">
    <property type="entry name" value="OGT"/>
    <property type="match status" value="1"/>
</dbReference>
<dbReference type="FunFam" id="1.10.10.10:FF:000214">
    <property type="entry name" value="Methylated-DNA--protein-cysteine methyltransferase"/>
    <property type="match status" value="1"/>
</dbReference>
<evidence type="ECO:0000256" key="4">
    <source>
        <dbReference type="ARBA" id="ARBA00022603"/>
    </source>
</evidence>
<feature type="domain" description="Methylated-DNA-[protein]-cysteine S-methyltransferase DNA binding" evidence="10">
    <location>
        <begin position="88"/>
        <end position="168"/>
    </location>
</feature>
<dbReference type="InterPro" id="IPR008332">
    <property type="entry name" value="MethylG_MeTrfase_N"/>
</dbReference>
<evidence type="ECO:0000313" key="12">
    <source>
        <dbReference type="EMBL" id="ARN20534.1"/>
    </source>
</evidence>
<comment type="subcellular location">
    <subcellularLocation>
        <location evidence="9">Cytoplasm</location>
    </subcellularLocation>
</comment>
<gene>
    <name evidence="12" type="ORF">A4W93_11870</name>
</gene>
<dbReference type="STRING" id="946333.A4W93_11870"/>
<protein>
    <recommendedName>
        <fullName evidence="9">Methylated-DNA--protein-cysteine methyltransferase</fullName>
        <ecNumber evidence="9">2.1.1.63</ecNumber>
    </recommendedName>
    <alternativeName>
        <fullName evidence="9">6-O-methylguanine-DNA methyltransferase</fullName>
        <shortName evidence="9">MGMT</shortName>
    </alternativeName>
    <alternativeName>
        <fullName evidence="9">O-6-methylguanine-DNA-alkyltransferase</fullName>
    </alternativeName>
</protein>
<reference evidence="12 13" key="1">
    <citation type="submission" date="2016-04" db="EMBL/GenBank/DDBJ databases">
        <title>Complete genome sequence of natural rubber-degrading, novel Gram-negative bacterium, Rhizobacter gummiphilus strain NS21.</title>
        <authorList>
            <person name="Tabata M."/>
            <person name="Kasai D."/>
            <person name="Fukuda M."/>
        </authorList>
    </citation>
    <scope>NUCLEOTIDE SEQUENCE [LARGE SCALE GENOMIC DNA]</scope>
    <source>
        <strain evidence="12 13">NS21</strain>
    </source>
</reference>
<dbReference type="RefSeq" id="WP_085750812.1">
    <property type="nucleotide sequence ID" value="NZ_BSPR01000023.1"/>
</dbReference>
<dbReference type="AlphaFoldDB" id="A0A1W6L8I4"/>
<dbReference type="SUPFAM" id="SSF53155">
    <property type="entry name" value="Methylated DNA-protein cysteine methyltransferase domain"/>
    <property type="match status" value="1"/>
</dbReference>
<dbReference type="OrthoDB" id="9802228at2"/>
<dbReference type="SUPFAM" id="SSF46767">
    <property type="entry name" value="Methylated DNA-protein cysteine methyltransferase, C-terminal domain"/>
    <property type="match status" value="1"/>
</dbReference>
<keyword evidence="6 9" id="KW-0227">DNA damage</keyword>
<comment type="catalytic activity">
    <reaction evidence="8 9">
        <text>a 6-O-methyl-2'-deoxyguanosine in DNA + L-cysteinyl-[protein] = S-methyl-L-cysteinyl-[protein] + a 2'-deoxyguanosine in DNA</text>
        <dbReference type="Rhea" id="RHEA:24000"/>
        <dbReference type="Rhea" id="RHEA-COMP:10131"/>
        <dbReference type="Rhea" id="RHEA-COMP:10132"/>
        <dbReference type="Rhea" id="RHEA-COMP:11367"/>
        <dbReference type="Rhea" id="RHEA-COMP:11368"/>
        <dbReference type="ChEBI" id="CHEBI:29950"/>
        <dbReference type="ChEBI" id="CHEBI:82612"/>
        <dbReference type="ChEBI" id="CHEBI:85445"/>
        <dbReference type="ChEBI" id="CHEBI:85448"/>
        <dbReference type="EC" id="2.1.1.63"/>
    </reaction>
</comment>
<keyword evidence="13" id="KW-1185">Reference proteome</keyword>
<dbReference type="CDD" id="cd06445">
    <property type="entry name" value="ATase"/>
    <property type="match status" value="1"/>
</dbReference>
<evidence type="ECO:0000313" key="13">
    <source>
        <dbReference type="Proteomes" id="UP000193427"/>
    </source>
</evidence>
<dbReference type="InterPro" id="IPR036388">
    <property type="entry name" value="WH-like_DNA-bd_sf"/>
</dbReference>
<comment type="function">
    <text evidence="9">Involved in the cellular defense against the biological effects of O6-methylguanine (O6-MeG) and O4-methylthymine (O4-MeT) in DNA. Repairs the methylated nucleobase in DNA by stoichiometrically transferring the methyl group to a cysteine residue in the enzyme. This is a suicide reaction: the enzyme is irreversibly inactivated.</text>
</comment>
<keyword evidence="5 9" id="KW-0808">Transferase</keyword>
<dbReference type="InterPro" id="IPR036631">
    <property type="entry name" value="MGMT_N_sf"/>
</dbReference>
<proteinExistence type="inferred from homology"/>
<feature type="domain" description="Methylguanine DNA methyltransferase ribonuclease-like" evidence="11">
    <location>
        <begin position="19"/>
        <end position="84"/>
    </location>
</feature>
<comment type="catalytic activity">
    <reaction evidence="1 9">
        <text>a 4-O-methyl-thymidine in DNA + L-cysteinyl-[protein] = a thymidine in DNA + S-methyl-L-cysteinyl-[protein]</text>
        <dbReference type="Rhea" id="RHEA:53428"/>
        <dbReference type="Rhea" id="RHEA-COMP:10131"/>
        <dbReference type="Rhea" id="RHEA-COMP:10132"/>
        <dbReference type="Rhea" id="RHEA-COMP:13555"/>
        <dbReference type="Rhea" id="RHEA-COMP:13556"/>
        <dbReference type="ChEBI" id="CHEBI:29950"/>
        <dbReference type="ChEBI" id="CHEBI:82612"/>
        <dbReference type="ChEBI" id="CHEBI:137386"/>
        <dbReference type="ChEBI" id="CHEBI:137387"/>
        <dbReference type="EC" id="2.1.1.63"/>
    </reaction>
</comment>
<accession>A0A1W6L8I4</accession>
<evidence type="ECO:0000256" key="1">
    <source>
        <dbReference type="ARBA" id="ARBA00001286"/>
    </source>
</evidence>
<dbReference type="EC" id="2.1.1.63" evidence="9"/>
<sequence length="177" mass="19178">MNPTSRSLHGLCTAQARLPSPFGPLLWVRTERGLAGMWFDAQKWFPATFDAPEDPDDPLIREAARQLDAYFEGGLTTFDLPLDLHGTPFQRAVWQALLAIAPGETCSYADIARAVGSPHAVRAVGAAVGRNPVGIIVPCHRVIGRDGSLTGYAGGLDRKQALLRLEGVLQPRQELLL</sequence>
<evidence type="ECO:0000256" key="6">
    <source>
        <dbReference type="ARBA" id="ARBA00022763"/>
    </source>
</evidence>
<dbReference type="InterPro" id="IPR036217">
    <property type="entry name" value="MethylDNA_cys_MeTrfase_DNAb"/>
</dbReference>
<dbReference type="PANTHER" id="PTHR10815:SF5">
    <property type="entry name" value="METHYLATED-DNA--PROTEIN-CYSTEINE METHYLTRANSFERASE"/>
    <property type="match status" value="1"/>
</dbReference>
<comment type="miscellaneous">
    <text evidence="9">This enzyme catalyzes only one turnover and therefore is not strictly catalytic. According to one definition, an enzyme is a biocatalyst that acts repeatedly and over many reaction cycles.</text>
</comment>
<evidence type="ECO:0000256" key="9">
    <source>
        <dbReference type="HAMAP-Rule" id="MF_00772"/>
    </source>
</evidence>
<evidence type="ECO:0000256" key="8">
    <source>
        <dbReference type="ARBA" id="ARBA00049348"/>
    </source>
</evidence>
<dbReference type="PANTHER" id="PTHR10815">
    <property type="entry name" value="METHYLATED-DNA--PROTEIN-CYSTEINE METHYLTRANSFERASE"/>
    <property type="match status" value="1"/>
</dbReference>
<dbReference type="KEGG" id="rgu:A4W93_11870"/>
<keyword evidence="7 9" id="KW-0234">DNA repair</keyword>
<comment type="similarity">
    <text evidence="2 9">Belongs to the MGMT family.</text>
</comment>
<dbReference type="NCBIfam" id="TIGR00589">
    <property type="entry name" value="ogt"/>
    <property type="match status" value="1"/>
</dbReference>
<keyword evidence="3 9" id="KW-0963">Cytoplasm</keyword>
<evidence type="ECO:0000256" key="2">
    <source>
        <dbReference type="ARBA" id="ARBA00008711"/>
    </source>
</evidence>
<evidence type="ECO:0000256" key="5">
    <source>
        <dbReference type="ARBA" id="ARBA00022679"/>
    </source>
</evidence>
<dbReference type="Pfam" id="PF02870">
    <property type="entry name" value="Methyltransf_1N"/>
    <property type="match status" value="1"/>
</dbReference>
<dbReference type="Gene3D" id="1.10.10.10">
    <property type="entry name" value="Winged helix-like DNA-binding domain superfamily/Winged helix DNA-binding domain"/>
    <property type="match status" value="1"/>
</dbReference>
<evidence type="ECO:0000256" key="3">
    <source>
        <dbReference type="ARBA" id="ARBA00022490"/>
    </source>
</evidence>
<dbReference type="GO" id="GO:0032259">
    <property type="term" value="P:methylation"/>
    <property type="evidence" value="ECO:0007669"/>
    <property type="project" value="UniProtKB-KW"/>
</dbReference>
<dbReference type="GO" id="GO:0006307">
    <property type="term" value="P:DNA alkylation repair"/>
    <property type="evidence" value="ECO:0007669"/>
    <property type="project" value="UniProtKB-UniRule"/>
</dbReference>
<evidence type="ECO:0000259" key="10">
    <source>
        <dbReference type="Pfam" id="PF01035"/>
    </source>
</evidence>
<dbReference type="EMBL" id="CP015118">
    <property type="protein sequence ID" value="ARN20534.1"/>
    <property type="molecule type" value="Genomic_DNA"/>
</dbReference>
<dbReference type="PROSITE" id="PS00374">
    <property type="entry name" value="MGMT"/>
    <property type="match status" value="1"/>
</dbReference>
<dbReference type="GO" id="GO:0005737">
    <property type="term" value="C:cytoplasm"/>
    <property type="evidence" value="ECO:0007669"/>
    <property type="project" value="UniProtKB-SubCell"/>
</dbReference>
<feature type="active site" description="Nucleophile; methyl group acceptor" evidence="9">
    <location>
        <position position="139"/>
    </location>
</feature>
<evidence type="ECO:0000259" key="11">
    <source>
        <dbReference type="Pfam" id="PF02870"/>
    </source>
</evidence>
<keyword evidence="4 9" id="KW-0489">Methyltransferase</keyword>
<dbReference type="Proteomes" id="UP000193427">
    <property type="component" value="Chromosome"/>
</dbReference>
<dbReference type="InterPro" id="IPR014048">
    <property type="entry name" value="MethylDNA_cys_MeTrfase_DNA-bd"/>
</dbReference>
<name>A0A1W6L8I4_9BURK</name>
<dbReference type="Gene3D" id="3.30.160.70">
    <property type="entry name" value="Methylated DNA-protein cysteine methyltransferase domain"/>
    <property type="match status" value="1"/>
</dbReference>
<dbReference type="InterPro" id="IPR001497">
    <property type="entry name" value="MethylDNA_cys_MeTrfase_AS"/>
</dbReference>
<dbReference type="InterPro" id="IPR023546">
    <property type="entry name" value="MGMT"/>
</dbReference>
<organism evidence="12 13">
    <name type="scientific">Piscinibacter gummiphilus</name>
    <dbReference type="NCBI Taxonomy" id="946333"/>
    <lineage>
        <taxon>Bacteria</taxon>
        <taxon>Pseudomonadati</taxon>
        <taxon>Pseudomonadota</taxon>
        <taxon>Betaproteobacteria</taxon>
        <taxon>Burkholderiales</taxon>
        <taxon>Sphaerotilaceae</taxon>
        <taxon>Piscinibacter</taxon>
    </lineage>
</organism>
<evidence type="ECO:0000256" key="7">
    <source>
        <dbReference type="ARBA" id="ARBA00023204"/>
    </source>
</evidence>